<evidence type="ECO:0000313" key="3">
    <source>
        <dbReference type="EMBL" id="RDF12994.1"/>
    </source>
</evidence>
<dbReference type="Pfam" id="PF20030">
    <property type="entry name" value="bpMoxR"/>
    <property type="match status" value="1"/>
</dbReference>
<organism evidence="3 4">
    <name type="scientific">Haemophilus sputorum</name>
    <dbReference type="NCBI Taxonomy" id="1078480"/>
    <lineage>
        <taxon>Bacteria</taxon>
        <taxon>Pseudomonadati</taxon>
        <taxon>Pseudomonadota</taxon>
        <taxon>Gammaproteobacteria</taxon>
        <taxon>Pasteurellales</taxon>
        <taxon>Pasteurellaceae</taxon>
        <taxon>Haemophilus</taxon>
    </lineage>
</organism>
<dbReference type="CDD" id="cd00009">
    <property type="entry name" value="AAA"/>
    <property type="match status" value="1"/>
</dbReference>
<dbReference type="Pfam" id="PF17868">
    <property type="entry name" value="AAA_lid_8"/>
    <property type="match status" value="1"/>
</dbReference>
<name>A0ABX9HU06_9PAST</name>
<dbReference type="InterPro" id="IPR027417">
    <property type="entry name" value="P-loop_NTPase"/>
</dbReference>
<dbReference type="Proteomes" id="UP000253950">
    <property type="component" value="Unassembled WGS sequence"/>
</dbReference>
<dbReference type="PANTHER" id="PTHR32204">
    <property type="entry name" value="ATPASE RAVA"/>
    <property type="match status" value="1"/>
</dbReference>
<proteinExistence type="predicted"/>
<dbReference type="InterPro" id="IPR050513">
    <property type="entry name" value="RavA_ATPases"/>
</dbReference>
<accession>A0ABX9HU06</accession>
<feature type="domain" description="MoxR" evidence="2">
    <location>
        <begin position="6"/>
        <end position="194"/>
    </location>
</feature>
<dbReference type="PANTHER" id="PTHR32204:SF0">
    <property type="entry name" value="ATPASE RAVA"/>
    <property type="match status" value="1"/>
</dbReference>
<sequence>MSIQDRISRLLKQLNTNMHEREKILAITLLGAISGQNTFLYGPPGTAKSLISRRLACAFETSNYFECLMNRFTTPEEIFGPISIKELKADRYVRQVEGYLPTADFAFLDEIWKSSPAILNNLLTIINEHIFKNGNERIDVPLKSLISASNEVPAENQGLDALYDRFILRLLVPPIQENDNFNLLLNSKPSAERPVISPELVISIEELMQWRKQLHNVQLSNDTLLVIQYIRQELCDKFDELKVYVSDRRWQRAALLLKASAFCNGRKETNHSDTVLLKYCLWTTPENREAVEHIVMNAIESCGFSSDVDLSYLDREKDKLDKEINNELYYSEDIYETYRFNGKPYFKVEKTVSMEGYSQHRDYNKEIIGLIPIEKFKTKDNFNLLDLNGNIIKQVTCIFDGQGSCKIKYEDNSYYGRKYNDTKFTPKKLISKGDKKQDVNKRLIQSLSISVKEIRQELSSILKKVEDKNKNYKKQLQSPFIAENEINVAVIGILKQIEQLKLRIIDCERLESLCQ</sequence>
<evidence type="ECO:0000259" key="1">
    <source>
        <dbReference type="Pfam" id="PF17868"/>
    </source>
</evidence>
<dbReference type="EMBL" id="QEQG01000001">
    <property type="protein sequence ID" value="RDF12994.1"/>
    <property type="molecule type" value="Genomic_DNA"/>
</dbReference>
<reference evidence="3 4" key="1">
    <citation type="submission" date="2018-05" db="EMBL/GenBank/DDBJ databases">
        <title>Draft Genome Sequences for a Diverse set of 7 Haemophilus Species.</title>
        <authorList>
            <person name="Nichols M."/>
            <person name="Topaz N."/>
            <person name="Wang X."/>
            <person name="Wang X."/>
            <person name="Boxrud D."/>
        </authorList>
    </citation>
    <scope>NUCLEOTIDE SEQUENCE [LARGE SCALE GENOMIC DNA]</scope>
    <source>
        <strain evidence="3 4">C2015005473</strain>
    </source>
</reference>
<dbReference type="InterPro" id="IPR045427">
    <property type="entry name" value="MoxR"/>
</dbReference>
<comment type="caution">
    <text evidence="3">The sequence shown here is derived from an EMBL/GenBank/DDBJ whole genome shotgun (WGS) entry which is preliminary data.</text>
</comment>
<dbReference type="InterPro" id="IPR041538">
    <property type="entry name" value="RavA-like_AAA_lid"/>
</dbReference>
<keyword evidence="4" id="KW-1185">Reference proteome</keyword>
<feature type="domain" description="ATPase RavA-like AAA lid" evidence="1">
    <location>
        <begin position="224"/>
        <end position="295"/>
    </location>
</feature>
<gene>
    <name evidence="3" type="ORF">DPV84_01350</name>
</gene>
<protein>
    <submittedName>
        <fullName evidence="3">ATPase</fullName>
    </submittedName>
</protein>
<dbReference type="SUPFAM" id="SSF52540">
    <property type="entry name" value="P-loop containing nucleoside triphosphate hydrolases"/>
    <property type="match status" value="1"/>
</dbReference>
<evidence type="ECO:0000259" key="2">
    <source>
        <dbReference type="Pfam" id="PF20030"/>
    </source>
</evidence>
<evidence type="ECO:0000313" key="4">
    <source>
        <dbReference type="Proteomes" id="UP000253950"/>
    </source>
</evidence>
<dbReference type="Gene3D" id="3.40.50.300">
    <property type="entry name" value="P-loop containing nucleotide triphosphate hydrolases"/>
    <property type="match status" value="1"/>
</dbReference>